<comment type="pathway">
    <text evidence="3">Amino-acid degradation; 4-aminobutanoate degradation.</text>
</comment>
<dbReference type="GO" id="GO:0034386">
    <property type="term" value="F:4-aminobutyrate:2-oxoglutarate transaminase activity"/>
    <property type="evidence" value="ECO:0007669"/>
    <property type="project" value="UniProtKB-EC"/>
</dbReference>
<evidence type="ECO:0000256" key="2">
    <source>
        <dbReference type="ARBA" id="ARBA00001933"/>
    </source>
</evidence>
<evidence type="ECO:0000256" key="4">
    <source>
        <dbReference type="ARBA" id="ARBA00008954"/>
    </source>
</evidence>
<evidence type="ECO:0000256" key="9">
    <source>
        <dbReference type="ARBA" id="ARBA00022898"/>
    </source>
</evidence>
<evidence type="ECO:0000256" key="10">
    <source>
        <dbReference type="ARBA" id="ARBA00029760"/>
    </source>
</evidence>
<name>A0ABW0Z077_9ACTN</name>
<keyword evidence="9 16" id="KW-0663">Pyridoxal phosphate</keyword>
<dbReference type="CDD" id="cd00610">
    <property type="entry name" value="OAT_like"/>
    <property type="match status" value="1"/>
</dbReference>
<evidence type="ECO:0000256" key="12">
    <source>
        <dbReference type="ARBA" id="ARBA00030857"/>
    </source>
</evidence>
<evidence type="ECO:0000256" key="14">
    <source>
        <dbReference type="ARBA" id="ARBA00048021"/>
    </source>
</evidence>
<evidence type="ECO:0000256" key="1">
    <source>
        <dbReference type="ARBA" id="ARBA00001750"/>
    </source>
</evidence>
<protein>
    <recommendedName>
        <fullName evidence="12">(S)-3-amino-2-methylpropionate transaminase</fullName>
        <ecNumber evidence="6">2.6.1.19</ecNumber>
        <ecNumber evidence="5">2.6.1.22</ecNumber>
    </recommendedName>
    <alternativeName>
        <fullName evidence="13">GABA aminotransferase</fullName>
    </alternativeName>
    <alternativeName>
        <fullName evidence="11">Gamma-amino-N-butyrate transaminase</fullName>
    </alternativeName>
    <alternativeName>
        <fullName evidence="15">Glutamate:succinic semialdehyde transaminase</fullName>
    </alternativeName>
    <alternativeName>
        <fullName evidence="10">L-AIBAT</fullName>
    </alternativeName>
</protein>
<dbReference type="InterPro" id="IPR049704">
    <property type="entry name" value="Aminotrans_3_PPA_site"/>
</dbReference>
<dbReference type="InterPro" id="IPR015421">
    <property type="entry name" value="PyrdxlP-dep_Trfase_major"/>
</dbReference>
<reference evidence="18" key="1">
    <citation type="journal article" date="2019" name="Int. J. Syst. Evol. Microbiol.">
        <title>The Global Catalogue of Microorganisms (GCM) 10K type strain sequencing project: providing services to taxonomists for standard genome sequencing and annotation.</title>
        <authorList>
            <consortium name="The Broad Institute Genomics Platform"/>
            <consortium name="The Broad Institute Genome Sequencing Center for Infectious Disease"/>
            <person name="Wu L."/>
            <person name="Ma J."/>
        </authorList>
    </citation>
    <scope>NUCLEOTIDE SEQUENCE [LARGE SCALE GENOMIC DNA]</scope>
    <source>
        <strain evidence="18">CGMCC 4.7304</strain>
    </source>
</reference>
<comment type="caution">
    <text evidence="17">The sequence shown here is derived from an EMBL/GenBank/DDBJ whole genome shotgun (WGS) entry which is preliminary data.</text>
</comment>
<evidence type="ECO:0000256" key="11">
    <source>
        <dbReference type="ARBA" id="ARBA00030204"/>
    </source>
</evidence>
<dbReference type="PROSITE" id="PS00600">
    <property type="entry name" value="AA_TRANSFER_CLASS_3"/>
    <property type="match status" value="1"/>
</dbReference>
<comment type="similarity">
    <text evidence="4 16">Belongs to the class-III pyridoxal-phosphate-dependent aminotransferase family.</text>
</comment>
<evidence type="ECO:0000256" key="6">
    <source>
        <dbReference type="ARBA" id="ARBA00012912"/>
    </source>
</evidence>
<evidence type="ECO:0000313" key="18">
    <source>
        <dbReference type="Proteomes" id="UP001596083"/>
    </source>
</evidence>
<evidence type="ECO:0000256" key="3">
    <source>
        <dbReference type="ARBA" id="ARBA00005176"/>
    </source>
</evidence>
<dbReference type="SUPFAM" id="SSF53383">
    <property type="entry name" value="PLP-dependent transferases"/>
    <property type="match status" value="1"/>
</dbReference>
<dbReference type="Proteomes" id="UP001596083">
    <property type="component" value="Unassembled WGS sequence"/>
</dbReference>
<evidence type="ECO:0000256" key="7">
    <source>
        <dbReference type="ARBA" id="ARBA00022576"/>
    </source>
</evidence>
<keyword evidence="8 17" id="KW-0808">Transferase</keyword>
<dbReference type="NCBIfam" id="TIGR00700">
    <property type="entry name" value="GABAtrnsam"/>
    <property type="match status" value="1"/>
</dbReference>
<dbReference type="PANTHER" id="PTHR11986:SF58">
    <property type="entry name" value="LEUCINE_METHIONINE RACEMASE"/>
    <property type="match status" value="1"/>
</dbReference>
<evidence type="ECO:0000256" key="15">
    <source>
        <dbReference type="ARBA" id="ARBA00050054"/>
    </source>
</evidence>
<evidence type="ECO:0000256" key="8">
    <source>
        <dbReference type="ARBA" id="ARBA00022679"/>
    </source>
</evidence>
<proteinExistence type="inferred from homology"/>
<keyword evidence="18" id="KW-1185">Reference proteome</keyword>
<dbReference type="InterPro" id="IPR004632">
    <property type="entry name" value="4NH2But_aminotransferase_bac"/>
</dbReference>
<evidence type="ECO:0000256" key="5">
    <source>
        <dbReference type="ARBA" id="ARBA00012876"/>
    </source>
</evidence>
<evidence type="ECO:0000256" key="13">
    <source>
        <dbReference type="ARBA" id="ARBA00031787"/>
    </source>
</evidence>
<dbReference type="Gene3D" id="3.40.640.10">
    <property type="entry name" value="Type I PLP-dependent aspartate aminotransferase-like (Major domain)"/>
    <property type="match status" value="1"/>
</dbReference>
<dbReference type="Gene3D" id="3.90.1150.10">
    <property type="entry name" value="Aspartate Aminotransferase, domain 1"/>
    <property type="match status" value="1"/>
</dbReference>
<dbReference type="PIRSF" id="PIRSF000521">
    <property type="entry name" value="Transaminase_4ab_Lys_Orn"/>
    <property type="match status" value="1"/>
</dbReference>
<comment type="catalytic activity">
    <reaction evidence="1">
        <text>(S)-3-amino-2-methylpropanoate + 2-oxoglutarate = 2-methyl-3-oxopropanoate + L-glutamate</text>
        <dbReference type="Rhea" id="RHEA:13993"/>
        <dbReference type="ChEBI" id="CHEBI:16810"/>
        <dbReference type="ChEBI" id="CHEBI:29985"/>
        <dbReference type="ChEBI" id="CHEBI:57700"/>
        <dbReference type="ChEBI" id="CHEBI:58655"/>
        <dbReference type="EC" id="2.6.1.22"/>
    </reaction>
</comment>
<dbReference type="NCBIfam" id="NF004714">
    <property type="entry name" value="PRK06058.1"/>
    <property type="match status" value="1"/>
</dbReference>
<evidence type="ECO:0000256" key="16">
    <source>
        <dbReference type="RuleBase" id="RU003560"/>
    </source>
</evidence>
<dbReference type="PANTHER" id="PTHR11986">
    <property type="entry name" value="AMINOTRANSFERASE CLASS III"/>
    <property type="match status" value="1"/>
</dbReference>
<dbReference type="EC" id="2.6.1.19" evidence="6"/>
<dbReference type="EC" id="2.6.1.22" evidence="5"/>
<evidence type="ECO:0000313" key="17">
    <source>
        <dbReference type="EMBL" id="MFC5721103.1"/>
    </source>
</evidence>
<dbReference type="EMBL" id="JBHSPB010000007">
    <property type="protein sequence ID" value="MFC5721103.1"/>
    <property type="molecule type" value="Genomic_DNA"/>
</dbReference>
<dbReference type="InterPro" id="IPR050103">
    <property type="entry name" value="Class-III_PLP-dep_AT"/>
</dbReference>
<comment type="catalytic activity">
    <reaction evidence="14">
        <text>4-aminobutanoate + 2-oxoglutarate = succinate semialdehyde + L-glutamate</text>
        <dbReference type="Rhea" id="RHEA:23352"/>
        <dbReference type="ChEBI" id="CHEBI:16810"/>
        <dbReference type="ChEBI" id="CHEBI:29985"/>
        <dbReference type="ChEBI" id="CHEBI:57706"/>
        <dbReference type="ChEBI" id="CHEBI:59888"/>
        <dbReference type="EC" id="2.6.1.19"/>
    </reaction>
</comment>
<accession>A0ABW0Z077</accession>
<dbReference type="Pfam" id="PF00202">
    <property type="entry name" value="Aminotran_3"/>
    <property type="match status" value="1"/>
</dbReference>
<dbReference type="RefSeq" id="WP_390316339.1">
    <property type="nucleotide sequence ID" value="NZ_JBHSPB010000007.1"/>
</dbReference>
<organism evidence="17 18">
    <name type="scientific">Streptomyces gamaensis</name>
    <dbReference type="NCBI Taxonomy" id="1763542"/>
    <lineage>
        <taxon>Bacteria</taxon>
        <taxon>Bacillati</taxon>
        <taxon>Actinomycetota</taxon>
        <taxon>Actinomycetes</taxon>
        <taxon>Kitasatosporales</taxon>
        <taxon>Streptomycetaceae</taxon>
        <taxon>Streptomyces</taxon>
    </lineage>
</organism>
<comment type="cofactor">
    <cofactor evidence="2">
        <name>pyridoxal 5'-phosphate</name>
        <dbReference type="ChEBI" id="CHEBI:597326"/>
    </cofactor>
</comment>
<dbReference type="InterPro" id="IPR015422">
    <property type="entry name" value="PyrdxlP-dep_Trfase_small"/>
</dbReference>
<dbReference type="InterPro" id="IPR015424">
    <property type="entry name" value="PyrdxlP-dep_Trfase"/>
</dbReference>
<gene>
    <name evidence="17" type="primary">gabT</name>
    <name evidence="17" type="ORF">ACFP1Z_13080</name>
</gene>
<dbReference type="InterPro" id="IPR005814">
    <property type="entry name" value="Aminotrans_3"/>
</dbReference>
<sequence length="449" mass="46575">MSELTGGPALPQERRVVTAIPGPKSQELLARKNAAVAGGVGVTLPVFTRRAGGGIVEDVDGNSLIDFGSGIAVTSVGNSAEAVVRRAAAQLADFTHTCFMVTPYEGYVEVCEALAELTPGDHAKKSALFNSGAEAVENAVKIARAYTRRQAVVVFDHGYHGRTNLTMALTAKNMPYKHGFGPFAPEIYRAPLAYPYRWPTGPENCGPEAAAAAIDMISKQVGADNVAAIVIEPVLGEGGFIEPAKGFLPALARFAKDNGIVFVADEIQSGFCRTGQWFACEDEGVVPDLITTAKGIAGGLPLAAVTGRAEIMDAAHAGGLGGTYGGNPVACAAALGAIETMRELDLNAKARRIEEVMKGRLLAMQGKYDIIGDVRGRGAMIAVELVESGSKTPNAAAAAALAKACHAAGLIVLTCGTYGNVLRFLPPLVIGEDLLGEGLDIIEEAFAGL</sequence>
<keyword evidence="7 17" id="KW-0032">Aminotransferase</keyword>